<dbReference type="PANTHER" id="PTHR35404">
    <property type="entry name" value="TRANSPOSASE OF TN10"/>
    <property type="match status" value="1"/>
</dbReference>
<dbReference type="Proteomes" id="UP001467690">
    <property type="component" value="Unassembled WGS sequence"/>
</dbReference>
<proteinExistence type="predicted"/>
<evidence type="ECO:0000259" key="2">
    <source>
        <dbReference type="Pfam" id="PF01609"/>
    </source>
</evidence>
<dbReference type="EMBL" id="JBELOE010000147">
    <property type="protein sequence ID" value="MER2491733.1"/>
    <property type="molecule type" value="Genomic_DNA"/>
</dbReference>
<evidence type="ECO:0000313" key="4">
    <source>
        <dbReference type="Proteomes" id="UP001467690"/>
    </source>
</evidence>
<evidence type="ECO:0000256" key="1">
    <source>
        <dbReference type="SAM" id="MobiDB-lite"/>
    </source>
</evidence>
<dbReference type="Gene3D" id="3.90.350.10">
    <property type="entry name" value="Transposase Inhibitor Protein From Tn5, Chain A, domain 1"/>
    <property type="match status" value="1"/>
</dbReference>
<feature type="region of interest" description="Disordered" evidence="1">
    <location>
        <begin position="233"/>
        <end position="253"/>
    </location>
</feature>
<organism evidence="3 4">
    <name type="scientific">Catenovulum sediminis</name>
    <dbReference type="NCBI Taxonomy" id="1740262"/>
    <lineage>
        <taxon>Bacteria</taxon>
        <taxon>Pseudomonadati</taxon>
        <taxon>Pseudomonadota</taxon>
        <taxon>Gammaproteobacteria</taxon>
        <taxon>Alteromonadales</taxon>
        <taxon>Alteromonadaceae</taxon>
        <taxon>Catenovulum</taxon>
    </lineage>
</organism>
<keyword evidence="4" id="KW-1185">Reference proteome</keyword>
<dbReference type="InterPro" id="IPR047658">
    <property type="entry name" value="IS4-like_transpos"/>
</dbReference>
<name>A0ABV1RFM4_9ALTE</name>
<gene>
    <name evidence="3" type="ORF">ABS311_07535</name>
</gene>
<dbReference type="InterPro" id="IPR012337">
    <property type="entry name" value="RNaseH-like_sf"/>
</dbReference>
<feature type="domain" description="Transposase IS4-like" evidence="2">
    <location>
        <begin position="104"/>
        <end position="324"/>
    </location>
</feature>
<dbReference type="SUPFAM" id="SSF53098">
    <property type="entry name" value="Ribonuclease H-like"/>
    <property type="match status" value="1"/>
</dbReference>
<comment type="caution">
    <text evidence="3">The sequence shown here is derived from an EMBL/GenBank/DDBJ whole genome shotgun (WGS) entry which is preliminary data.</text>
</comment>
<accession>A0ABV1RFM4</accession>
<dbReference type="InterPro" id="IPR002559">
    <property type="entry name" value="Transposase_11"/>
</dbReference>
<dbReference type="PANTHER" id="PTHR35404:SF8">
    <property type="entry name" value="TRANSPOSASE OF TN10"/>
    <property type="match status" value="1"/>
</dbReference>
<sequence>MLLSNLLSENSIALDKRIKKALSDTVSCVQHGAKLSLTAIGRTLGEQSPSTTEKHCIKRVDRLLKNEKLQQNRTQFYKTLTAYLTGGIEDALPIIVDWSSVYDQSFVLLRASVAFDGRAFTIYEEVHAEGAMNNHKIHVKFLQNLKQILPDECCPVIVTDAGFKVPWFKAIDKLNWYWLARTRGTVKCKTDDNSEWTLVDAYHSQAKTEPTALKGLVLSKQHKWSCRGVLYKTSPPPKKHKKPTKRPNCNSYKKYSKGNSEPWFLVSNLPEDEFSALALVNIYKRRMTIEEAFRDTKNEYYGLGLRRSRSQSIERLQALLLIALLAQWQLYVIGKAAELQGYHRHFQANTEKRRRVLSYCYLAKRILLNSSFAITNSMLQEAFELLIMETRCHLNCGDP</sequence>
<evidence type="ECO:0000313" key="3">
    <source>
        <dbReference type="EMBL" id="MER2491733.1"/>
    </source>
</evidence>
<reference evidence="3 4" key="1">
    <citation type="submission" date="2024-06" db="EMBL/GenBank/DDBJ databases">
        <authorList>
            <person name="Chen R.Y."/>
        </authorList>
    </citation>
    <scope>NUCLEOTIDE SEQUENCE [LARGE SCALE GENOMIC DNA]</scope>
    <source>
        <strain evidence="3 4">D2</strain>
    </source>
</reference>
<dbReference type="RefSeq" id="WP_350401321.1">
    <property type="nucleotide sequence ID" value="NZ_JBELOE010000147.1"/>
</dbReference>
<protein>
    <submittedName>
        <fullName evidence="3">IS4 family transposase</fullName>
    </submittedName>
</protein>
<dbReference type="Pfam" id="PF01609">
    <property type="entry name" value="DDE_Tnp_1"/>
    <property type="match status" value="1"/>
</dbReference>
<dbReference type="NCBIfam" id="NF033591">
    <property type="entry name" value="transpos_IS4_2"/>
    <property type="match status" value="1"/>
</dbReference>